<keyword evidence="3" id="KW-0540">Nuclease</keyword>
<evidence type="ECO:0000256" key="2">
    <source>
        <dbReference type="ARBA" id="ARBA00022649"/>
    </source>
</evidence>
<dbReference type="PANTHER" id="PTHR34139:SF1">
    <property type="entry name" value="RNASE MJ1380-RELATED"/>
    <property type="match status" value="1"/>
</dbReference>
<evidence type="ECO:0000256" key="1">
    <source>
        <dbReference type="ARBA" id="ARBA00022553"/>
    </source>
</evidence>
<dbReference type="RefSeq" id="WP_193802050.1">
    <property type="nucleotide sequence ID" value="NZ_JADEWC010000060.1"/>
</dbReference>
<dbReference type="InterPro" id="IPR051813">
    <property type="entry name" value="HepT_RNase_toxin"/>
</dbReference>
<name>A0ABR9V7G1_9CHRO</name>
<dbReference type="Proteomes" id="UP000654604">
    <property type="component" value="Unassembled WGS sequence"/>
</dbReference>
<keyword evidence="2" id="KW-1277">Toxin-antitoxin system</keyword>
<dbReference type="PANTHER" id="PTHR34139">
    <property type="entry name" value="UPF0331 PROTEIN MJ0127"/>
    <property type="match status" value="1"/>
</dbReference>
<evidence type="ECO:0000256" key="5">
    <source>
        <dbReference type="ARBA" id="ARBA00022801"/>
    </source>
</evidence>
<organism evidence="6 7">
    <name type="scientific">Cyanobacterium stanieri LEGE 03274</name>
    <dbReference type="NCBI Taxonomy" id="1828756"/>
    <lineage>
        <taxon>Bacteria</taxon>
        <taxon>Bacillati</taxon>
        <taxon>Cyanobacteriota</taxon>
        <taxon>Cyanophyceae</taxon>
        <taxon>Oscillatoriophycideae</taxon>
        <taxon>Chroococcales</taxon>
        <taxon>Geminocystaceae</taxon>
        <taxon>Cyanobacterium</taxon>
    </lineage>
</organism>
<keyword evidence="4" id="KW-0547">Nucleotide-binding</keyword>
<evidence type="ECO:0000313" key="6">
    <source>
        <dbReference type="EMBL" id="MBE9223842.1"/>
    </source>
</evidence>
<keyword evidence="1" id="KW-0597">Phosphoprotein</keyword>
<accession>A0ABR9V7G1</accession>
<keyword evidence="7" id="KW-1185">Reference proteome</keyword>
<dbReference type="InterPro" id="IPR008201">
    <property type="entry name" value="HepT-like"/>
</dbReference>
<evidence type="ECO:0000256" key="4">
    <source>
        <dbReference type="ARBA" id="ARBA00022741"/>
    </source>
</evidence>
<protein>
    <submittedName>
        <fullName evidence="6">DUF86 domain-containing protein</fullName>
    </submittedName>
</protein>
<gene>
    <name evidence="6" type="ORF">IQ215_14185</name>
</gene>
<proteinExistence type="predicted"/>
<sequence length="114" mass="13449">MSRSLTLYLKDIITSIDKIKKYTFNFTYEELLEDEKTLESVVYNLMIIGEATKKIPPEIRVKYSYIEWQKIAGLRDFIAHAYFSININIVWSVIHTKLDNLKLCVQEIINNETL</sequence>
<evidence type="ECO:0000313" key="7">
    <source>
        <dbReference type="Proteomes" id="UP000654604"/>
    </source>
</evidence>
<keyword evidence="5" id="KW-0378">Hydrolase</keyword>
<dbReference type="Pfam" id="PF01934">
    <property type="entry name" value="HepT-like"/>
    <property type="match status" value="1"/>
</dbReference>
<reference evidence="6 7" key="1">
    <citation type="submission" date="2020-10" db="EMBL/GenBank/DDBJ databases">
        <authorList>
            <person name="Castelo-Branco R."/>
            <person name="Eusebio N."/>
            <person name="Adriana R."/>
            <person name="Vieira A."/>
            <person name="Brugerolle De Fraissinette N."/>
            <person name="Rezende De Castro R."/>
            <person name="Schneider M.P."/>
            <person name="Vasconcelos V."/>
            <person name="Leao P.N."/>
        </authorList>
    </citation>
    <scope>NUCLEOTIDE SEQUENCE [LARGE SCALE GENOMIC DNA]</scope>
    <source>
        <strain evidence="6 7">LEGE 03274</strain>
    </source>
</reference>
<evidence type="ECO:0000256" key="3">
    <source>
        <dbReference type="ARBA" id="ARBA00022722"/>
    </source>
</evidence>
<dbReference type="EMBL" id="JADEWC010000060">
    <property type="protein sequence ID" value="MBE9223842.1"/>
    <property type="molecule type" value="Genomic_DNA"/>
</dbReference>
<comment type="caution">
    <text evidence="6">The sequence shown here is derived from an EMBL/GenBank/DDBJ whole genome shotgun (WGS) entry which is preliminary data.</text>
</comment>